<dbReference type="PANTHER" id="PTHR12419">
    <property type="entry name" value="OTU DOMAIN CONTAINING PROTEIN"/>
    <property type="match status" value="1"/>
</dbReference>
<keyword evidence="8" id="KW-0378">Hydrolase</keyword>
<evidence type="ECO:0000256" key="5">
    <source>
        <dbReference type="ARBA" id="ARBA00022807"/>
    </source>
</evidence>
<dbReference type="AlphaFoldDB" id="A0AAV6PHB4"/>
<dbReference type="Pfam" id="PF02338">
    <property type="entry name" value="OTU"/>
    <property type="match status" value="1"/>
</dbReference>
<evidence type="ECO:0000256" key="4">
    <source>
        <dbReference type="ARBA" id="ARBA00022786"/>
    </source>
</evidence>
<dbReference type="EMBL" id="JAGKHQ010000842">
    <property type="protein sequence ID" value="KAG7464209.1"/>
    <property type="molecule type" value="Genomic_DNA"/>
</dbReference>
<feature type="region of interest" description="Disordered" evidence="6">
    <location>
        <begin position="1072"/>
        <end position="1134"/>
    </location>
</feature>
<dbReference type="InterPro" id="IPR003323">
    <property type="entry name" value="OTU_dom"/>
</dbReference>
<keyword evidence="8" id="KW-0255">Endonuclease</keyword>
<keyword evidence="10" id="KW-1185">Reference proteome</keyword>
<dbReference type="EMBL" id="JAGKHQ010000842">
    <property type="protein sequence ID" value="KAG7464208.1"/>
    <property type="molecule type" value="Genomic_DNA"/>
</dbReference>
<feature type="compositionally biased region" description="Basic residues" evidence="6">
    <location>
        <begin position="1125"/>
        <end position="1134"/>
    </location>
</feature>
<proteinExistence type="predicted"/>
<evidence type="ECO:0000256" key="1">
    <source>
        <dbReference type="ARBA" id="ARBA00000707"/>
    </source>
</evidence>
<reference evidence="9" key="2">
    <citation type="submission" date="2021-03" db="EMBL/GenBank/DDBJ databases">
        <authorList>
            <person name="Guerrero-Cozar I."/>
            <person name="Gomez-Garrido J."/>
            <person name="Berbel C."/>
            <person name="Martinez-Blanch J.F."/>
            <person name="Alioto T."/>
            <person name="Claros M.G."/>
            <person name="Gagnaire P.A."/>
            <person name="Manchado M."/>
        </authorList>
    </citation>
    <scope>NUCLEOTIDE SEQUENCE</scope>
    <source>
        <strain evidence="9">Sse05_10M</strain>
        <tissue evidence="9">Blood</tissue>
    </source>
</reference>
<feature type="compositionally biased region" description="Basic and acidic residues" evidence="6">
    <location>
        <begin position="1072"/>
        <end position="1081"/>
    </location>
</feature>
<dbReference type="GO" id="GO:0004386">
    <property type="term" value="F:helicase activity"/>
    <property type="evidence" value="ECO:0007669"/>
    <property type="project" value="UniProtKB-KW"/>
</dbReference>
<evidence type="ECO:0000256" key="3">
    <source>
        <dbReference type="ARBA" id="ARBA00022670"/>
    </source>
</evidence>
<keyword evidence="8" id="KW-0547">Nucleotide-binding</keyword>
<evidence type="ECO:0000256" key="2">
    <source>
        <dbReference type="ARBA" id="ARBA00012759"/>
    </source>
</evidence>
<feature type="region of interest" description="Disordered" evidence="6">
    <location>
        <begin position="337"/>
        <end position="368"/>
    </location>
</feature>
<dbReference type="PROSITE" id="PS50802">
    <property type="entry name" value="OTU"/>
    <property type="match status" value="1"/>
</dbReference>
<keyword evidence="8" id="KW-0067">ATP-binding</keyword>
<dbReference type="InterPro" id="IPR050704">
    <property type="entry name" value="Peptidase_C85-like"/>
</dbReference>
<sequence length="1134" mass="126505">MPRLKKHNRSIAAKKRMEERLAAVVASAPLVPTTCFPPPTRGPLCRGTGRRHRVSTWPVSPLTGRSHKMIIPPESPDKKFVLFVGDSHLRAIVDGHVKISHKLLSFGLMSTPGADAKDLRTEMVSAIIPRTPDLVCVLAPSNNLTRGTLDQAAVDFEELFTSALSRWPKLFVLDFPPRRNVDQDLQELFRQEFHRVAARKGVRYYSIAEFFPLSQRDLWSWDGVHLSDGSGMRTLVTLLCDKSSQELEMAVAQEESRSMLPAVPAPAPRPAPRLVVVGEARSPRPLHNPLDWKVVEPRRTGSSSPPKGVKVQLRDCSIPLTPVWFSPPMLEMMDSVRPGNLDRKEPSTSAKGPTGVKRPRSPFAPKKSCGKKVKVEEWPELPKAVSVEVGDWPGVPKAVAEVPVERPRRRIVFKKRRTSQQQGAAADVVEVMSGPSPVTIEDYPPLHSSPDLIQSKVAANVYTLPVTFDAGSVSSCEEEIIVVSDTDSEGSISFGWTDTLPLPEGSGSVGAGVDEVTVISDTDSEGSISFGCFDTVPRSFGVRSVRGSFHQGDQRFKYRGVQCMAVSLAAMAMHKTKSVFSWQTRHLDDAVVCGDKIYTSLRDNNLICGGHTMPCIPELPKQLDRRGHMYEFEYGDFVTGDVNVVEGEFIDAGVCTTLKDGLEKMCMEYDTCFFTLLSRTCGIIREGERFAVVDSHARSADGMVHPKGKSVVVYFSSLEHLIQHVSCFAAGFRGTQKLFEIAGVCVTVKVDGGASQSSSGKIGAKRKATTMPTRTSKRVKRSDPIDSDVAFVSEVTVKELVFNPVRNDVARTLCDKLHVESEKVDDVFSIVGVLGAPCKKDTIVGDGNCFFRSVSQAVCGSQKNHRKIRLAVVKQLEDNAVAYESILRSEFSSVSDYVIKSRMRYVGSWATEVEIQAAADCLGVSIFTYIGDRWLEYSCKNRQFSSQAVYLDNVNGNHYETVVCVHQPQSQFCYGYCKVGEGTKGYNLRHHSKVEAQATARMCTSNVNYNFSNYLKRKKWFKNKIQCRDNVLEKLKHQKRSKVKYMQDVSYRDKKKGSNKVKYTQDVSYREKKKGSDKVKYTQDVSYREKKKGSNKVKYTQDVSYREKKKGSDKVKYTQDISYREKKKQMSKNK</sequence>
<name>A0AAV6PHB4_SOLSE</name>
<dbReference type="CDD" id="cd22755">
    <property type="entry name" value="OTU_CeDUB-like"/>
    <property type="match status" value="1"/>
</dbReference>
<dbReference type="EC" id="3.4.19.12" evidence="2"/>
<comment type="caution">
    <text evidence="9">The sequence shown here is derived from an EMBL/GenBank/DDBJ whole genome shotgun (WGS) entry which is preliminary data.</text>
</comment>
<dbReference type="Proteomes" id="UP000693946">
    <property type="component" value="Unassembled WGS sequence"/>
</dbReference>
<comment type="catalytic activity">
    <reaction evidence="1">
        <text>Thiol-dependent hydrolysis of ester, thioester, amide, peptide and isopeptide bonds formed by the C-terminal Gly of ubiquitin (a 76-residue protein attached to proteins as an intracellular targeting signal).</text>
        <dbReference type="EC" id="3.4.19.12"/>
    </reaction>
</comment>
<feature type="compositionally biased region" description="Basic and acidic residues" evidence="6">
    <location>
        <begin position="1104"/>
        <end position="1117"/>
    </location>
</feature>
<gene>
    <name evidence="9" type="ORF">JOB18_013634</name>
</gene>
<keyword evidence="3" id="KW-0645">Protease</keyword>
<evidence type="ECO:0000259" key="7">
    <source>
        <dbReference type="PROSITE" id="PS50802"/>
    </source>
</evidence>
<evidence type="ECO:0000313" key="10">
    <source>
        <dbReference type="Proteomes" id="UP000693946"/>
    </source>
</evidence>
<accession>A0AAV6PHB4</accession>
<feature type="domain" description="OTU" evidence="7">
    <location>
        <begin position="838"/>
        <end position="965"/>
    </location>
</feature>
<dbReference type="GO" id="GO:0004519">
    <property type="term" value="F:endonuclease activity"/>
    <property type="evidence" value="ECO:0007669"/>
    <property type="project" value="UniProtKB-KW"/>
</dbReference>
<feature type="region of interest" description="Disordered" evidence="6">
    <location>
        <begin position="759"/>
        <end position="779"/>
    </location>
</feature>
<evidence type="ECO:0000313" key="8">
    <source>
        <dbReference type="EMBL" id="KAG7464208.1"/>
    </source>
</evidence>
<dbReference type="GO" id="GO:0004843">
    <property type="term" value="F:cysteine-type deubiquitinase activity"/>
    <property type="evidence" value="ECO:0007669"/>
    <property type="project" value="UniProtKB-EC"/>
</dbReference>
<dbReference type="GO" id="GO:0016579">
    <property type="term" value="P:protein deubiquitination"/>
    <property type="evidence" value="ECO:0007669"/>
    <property type="project" value="TreeGrafter"/>
</dbReference>
<evidence type="ECO:0000256" key="6">
    <source>
        <dbReference type="SAM" id="MobiDB-lite"/>
    </source>
</evidence>
<keyword evidence="4" id="KW-0833">Ubl conjugation pathway</keyword>
<keyword evidence="5" id="KW-0788">Thiol protease</keyword>
<organism evidence="9 10">
    <name type="scientific">Solea senegalensis</name>
    <name type="common">Senegalese sole</name>
    <dbReference type="NCBI Taxonomy" id="28829"/>
    <lineage>
        <taxon>Eukaryota</taxon>
        <taxon>Metazoa</taxon>
        <taxon>Chordata</taxon>
        <taxon>Craniata</taxon>
        <taxon>Vertebrata</taxon>
        <taxon>Euteleostomi</taxon>
        <taxon>Actinopterygii</taxon>
        <taxon>Neopterygii</taxon>
        <taxon>Teleostei</taxon>
        <taxon>Neoteleostei</taxon>
        <taxon>Acanthomorphata</taxon>
        <taxon>Carangaria</taxon>
        <taxon>Pleuronectiformes</taxon>
        <taxon>Pleuronectoidei</taxon>
        <taxon>Soleidae</taxon>
        <taxon>Solea</taxon>
    </lineage>
</organism>
<dbReference type="GO" id="GO:0006508">
    <property type="term" value="P:proteolysis"/>
    <property type="evidence" value="ECO:0007669"/>
    <property type="project" value="UniProtKB-KW"/>
</dbReference>
<evidence type="ECO:0000313" key="9">
    <source>
        <dbReference type="EMBL" id="KAG7464209.1"/>
    </source>
</evidence>
<reference evidence="9 10" key="1">
    <citation type="journal article" date="2021" name="Sci. Rep.">
        <title>Chromosome anchoring in Senegalese sole (Solea senegalensis) reveals sex-associated markers and genome rearrangements in flatfish.</title>
        <authorList>
            <person name="Guerrero-Cozar I."/>
            <person name="Gomez-Garrido J."/>
            <person name="Berbel C."/>
            <person name="Martinez-Blanch J.F."/>
            <person name="Alioto T."/>
            <person name="Claros M.G."/>
            <person name="Gagnaire P.A."/>
            <person name="Manchado M."/>
        </authorList>
    </citation>
    <scope>NUCLEOTIDE SEQUENCE [LARGE SCALE GENOMIC DNA]</scope>
    <source>
        <strain evidence="9">Sse05_10M</strain>
    </source>
</reference>
<protein>
    <recommendedName>
        <fullName evidence="2">ubiquitinyl hydrolase 1</fullName>
        <ecNumber evidence="2">3.4.19.12</ecNumber>
    </recommendedName>
</protein>
<keyword evidence="8" id="KW-0540">Nuclease</keyword>
<keyword evidence="8" id="KW-0347">Helicase</keyword>